<organism evidence="11 12">
    <name type="scientific">Microvenator marinus</name>
    <dbReference type="NCBI Taxonomy" id="2600177"/>
    <lineage>
        <taxon>Bacteria</taxon>
        <taxon>Deltaproteobacteria</taxon>
        <taxon>Bradymonadales</taxon>
        <taxon>Microvenatoraceae</taxon>
        <taxon>Microvenator</taxon>
    </lineage>
</organism>
<dbReference type="EC" id="2.7.11.1" evidence="1"/>
<keyword evidence="4 8" id="KW-0547">Nucleotide-binding</keyword>
<protein>
    <recommendedName>
        <fullName evidence="1">non-specific serine/threonine protein kinase</fullName>
        <ecNumber evidence="1">2.7.11.1</ecNumber>
    </recommendedName>
</protein>
<dbReference type="AlphaFoldDB" id="A0A5B8XPL6"/>
<dbReference type="KEGG" id="bbae:FRD01_01595"/>
<name>A0A5B8XPL6_9DELT</name>
<dbReference type="InterPro" id="IPR011990">
    <property type="entry name" value="TPR-like_helical_dom_sf"/>
</dbReference>
<dbReference type="PROSITE" id="PS00108">
    <property type="entry name" value="PROTEIN_KINASE_ST"/>
    <property type="match status" value="1"/>
</dbReference>
<dbReference type="Gene3D" id="1.25.40.10">
    <property type="entry name" value="Tetratricopeptide repeat domain"/>
    <property type="match status" value="1"/>
</dbReference>
<dbReference type="GO" id="GO:0005524">
    <property type="term" value="F:ATP binding"/>
    <property type="evidence" value="ECO:0007669"/>
    <property type="project" value="UniProtKB-UniRule"/>
</dbReference>
<evidence type="ECO:0000256" key="1">
    <source>
        <dbReference type="ARBA" id="ARBA00012513"/>
    </source>
</evidence>
<feature type="repeat" description="TPR" evidence="7">
    <location>
        <begin position="404"/>
        <end position="437"/>
    </location>
</feature>
<sequence length="576" mass="63555">MEPNKDLSGTTLSERYQLVKRVGEGAMGSVYQAKHTFMHKDVAVKMLHPQLLDNPEVVERFQREAQAAAHIDHPNVCNATDFGKFGENSFFLVMEWLDGKALDEILAERDLDIPSALHIAKQIALALEKAHELGIVHRDLKPANIMIVARENDPLFVKVTDFGVARVRLGVDATKLTQAGMTYGTPSYMAPEQAAGEEIDHRADIYALGIVLFEMVTGRVPFTGGSVAQILAAHVTEPPPQPSKVSHQAIPPELERLILSCLSKNPENRPASARDLVEALIKIETPPETSISTRPPSNQQETVALSNSLKAPELQKSLRDPRILGVVGALAVAAVFVFVSIGSLTGKVFSDQVDSIRQSTLAEERAKFVQEPDVAAALQAQASGDISRAIEGLNGARLNHEENPHFHFLLGSALVQDGRYKDAVDSFSRAVELEPLYSEDSAVRLVMIEAFNADEDAAKASAAYLQKNWSTEAKTELMKLVDSERKVLERAEKTMRASGIWEKLRRAEQLQFELRTNRKCKDLETLVAEARKESSEEMLPSFRYLDGLPKRGCGFLGRNDCYSCIRPQLSEVLGKD</sequence>
<feature type="domain" description="Protein kinase" evidence="10">
    <location>
        <begin position="16"/>
        <end position="281"/>
    </location>
</feature>
<gene>
    <name evidence="11" type="ORF">FRD01_01595</name>
</gene>
<dbReference type="Proteomes" id="UP000321595">
    <property type="component" value="Chromosome"/>
</dbReference>
<keyword evidence="5 11" id="KW-0418">Kinase</keyword>
<evidence type="ECO:0000256" key="3">
    <source>
        <dbReference type="ARBA" id="ARBA00022679"/>
    </source>
</evidence>
<dbReference type="Pfam" id="PF00069">
    <property type="entry name" value="Pkinase"/>
    <property type="match status" value="1"/>
</dbReference>
<keyword evidence="2" id="KW-0723">Serine/threonine-protein kinase</keyword>
<proteinExistence type="predicted"/>
<keyword evidence="6 8" id="KW-0067">ATP-binding</keyword>
<dbReference type="InterPro" id="IPR019734">
    <property type="entry name" value="TPR_rpt"/>
</dbReference>
<dbReference type="SUPFAM" id="SSF56112">
    <property type="entry name" value="Protein kinase-like (PK-like)"/>
    <property type="match status" value="1"/>
</dbReference>
<dbReference type="Gene3D" id="1.10.510.10">
    <property type="entry name" value="Transferase(Phosphotransferase) domain 1"/>
    <property type="match status" value="1"/>
</dbReference>
<evidence type="ECO:0000256" key="9">
    <source>
        <dbReference type="SAM" id="Phobius"/>
    </source>
</evidence>
<evidence type="ECO:0000256" key="8">
    <source>
        <dbReference type="PROSITE-ProRule" id="PRU10141"/>
    </source>
</evidence>
<dbReference type="OrthoDB" id="5508284at2"/>
<dbReference type="SUPFAM" id="SSF48452">
    <property type="entry name" value="TPR-like"/>
    <property type="match status" value="1"/>
</dbReference>
<dbReference type="PROSITE" id="PS50005">
    <property type="entry name" value="TPR"/>
    <property type="match status" value="1"/>
</dbReference>
<keyword evidence="9" id="KW-1133">Transmembrane helix</keyword>
<evidence type="ECO:0000256" key="5">
    <source>
        <dbReference type="ARBA" id="ARBA00022777"/>
    </source>
</evidence>
<dbReference type="PROSITE" id="PS50293">
    <property type="entry name" value="TPR_REGION"/>
    <property type="match status" value="1"/>
</dbReference>
<feature type="binding site" evidence="8">
    <location>
        <position position="45"/>
    </location>
    <ligand>
        <name>ATP</name>
        <dbReference type="ChEBI" id="CHEBI:30616"/>
    </ligand>
</feature>
<dbReference type="PANTHER" id="PTHR43289">
    <property type="entry name" value="MITOGEN-ACTIVATED PROTEIN KINASE KINASE KINASE 20-RELATED"/>
    <property type="match status" value="1"/>
</dbReference>
<dbReference type="GO" id="GO:0004674">
    <property type="term" value="F:protein serine/threonine kinase activity"/>
    <property type="evidence" value="ECO:0007669"/>
    <property type="project" value="UniProtKB-KW"/>
</dbReference>
<dbReference type="Gene3D" id="3.30.200.20">
    <property type="entry name" value="Phosphorylase Kinase, domain 1"/>
    <property type="match status" value="1"/>
</dbReference>
<dbReference type="EMBL" id="CP042467">
    <property type="protein sequence ID" value="QED25973.1"/>
    <property type="molecule type" value="Genomic_DNA"/>
</dbReference>
<dbReference type="RefSeq" id="WP_146957010.1">
    <property type="nucleotide sequence ID" value="NZ_CP042467.1"/>
</dbReference>
<reference evidence="11 12" key="1">
    <citation type="submission" date="2019-08" db="EMBL/GenBank/DDBJ databases">
        <authorList>
            <person name="Liang Q."/>
        </authorList>
    </citation>
    <scope>NUCLEOTIDE SEQUENCE [LARGE SCALE GENOMIC DNA]</scope>
    <source>
        <strain evidence="11 12">V1718</strain>
    </source>
</reference>
<dbReference type="InterPro" id="IPR011009">
    <property type="entry name" value="Kinase-like_dom_sf"/>
</dbReference>
<keyword evidence="9" id="KW-0812">Transmembrane</keyword>
<dbReference type="InterPro" id="IPR008271">
    <property type="entry name" value="Ser/Thr_kinase_AS"/>
</dbReference>
<dbReference type="PANTHER" id="PTHR43289:SF34">
    <property type="entry name" value="SERINE_THREONINE-PROTEIN KINASE YBDM-RELATED"/>
    <property type="match status" value="1"/>
</dbReference>
<dbReference type="FunFam" id="1.10.510.10:FF:000021">
    <property type="entry name" value="Serine/threonine protein kinase"/>
    <property type="match status" value="1"/>
</dbReference>
<feature type="transmembrane region" description="Helical" evidence="9">
    <location>
        <begin position="323"/>
        <end position="344"/>
    </location>
</feature>
<dbReference type="SMART" id="SM00220">
    <property type="entry name" value="S_TKc"/>
    <property type="match status" value="1"/>
</dbReference>
<dbReference type="PROSITE" id="PS50011">
    <property type="entry name" value="PROTEIN_KINASE_DOM"/>
    <property type="match status" value="1"/>
</dbReference>
<accession>A0A5B8XPL6</accession>
<keyword evidence="12" id="KW-1185">Reference proteome</keyword>
<keyword evidence="3" id="KW-0808">Transferase</keyword>
<evidence type="ECO:0000256" key="4">
    <source>
        <dbReference type="ARBA" id="ARBA00022741"/>
    </source>
</evidence>
<dbReference type="InterPro" id="IPR000719">
    <property type="entry name" value="Prot_kinase_dom"/>
</dbReference>
<evidence type="ECO:0000259" key="10">
    <source>
        <dbReference type="PROSITE" id="PS50011"/>
    </source>
</evidence>
<keyword evidence="9" id="KW-0472">Membrane</keyword>
<evidence type="ECO:0000256" key="6">
    <source>
        <dbReference type="ARBA" id="ARBA00022840"/>
    </source>
</evidence>
<evidence type="ECO:0000256" key="2">
    <source>
        <dbReference type="ARBA" id="ARBA00022527"/>
    </source>
</evidence>
<dbReference type="PROSITE" id="PS00107">
    <property type="entry name" value="PROTEIN_KINASE_ATP"/>
    <property type="match status" value="1"/>
</dbReference>
<dbReference type="CDD" id="cd14014">
    <property type="entry name" value="STKc_PknB_like"/>
    <property type="match status" value="1"/>
</dbReference>
<evidence type="ECO:0000313" key="12">
    <source>
        <dbReference type="Proteomes" id="UP000321595"/>
    </source>
</evidence>
<dbReference type="InterPro" id="IPR017441">
    <property type="entry name" value="Protein_kinase_ATP_BS"/>
</dbReference>
<keyword evidence="7" id="KW-0802">TPR repeat</keyword>
<evidence type="ECO:0000256" key="7">
    <source>
        <dbReference type="PROSITE-ProRule" id="PRU00339"/>
    </source>
</evidence>
<evidence type="ECO:0000313" key="11">
    <source>
        <dbReference type="EMBL" id="QED25973.1"/>
    </source>
</evidence>